<dbReference type="Proteomes" id="UP000618382">
    <property type="component" value="Unassembled WGS sequence"/>
</dbReference>
<dbReference type="EMBL" id="JACCBK010000001">
    <property type="protein sequence ID" value="NYD87968.1"/>
    <property type="molecule type" value="Genomic_DNA"/>
</dbReference>
<dbReference type="Proteomes" id="UP000577956">
    <property type="component" value="Unassembled WGS sequence"/>
</dbReference>
<gene>
    <name evidence="2" type="ORF">BKA21_003517</name>
    <name evidence="1" type="ORF">Col01nite_36230</name>
</gene>
<evidence type="ECO:0000313" key="3">
    <source>
        <dbReference type="Proteomes" id="UP000577956"/>
    </source>
</evidence>
<dbReference type="EMBL" id="BONN01000018">
    <property type="protein sequence ID" value="GIG34464.1"/>
    <property type="molecule type" value="Genomic_DNA"/>
</dbReference>
<dbReference type="AlphaFoldDB" id="A0A7Y9FII9"/>
<protein>
    <submittedName>
        <fullName evidence="2">Uncharacterized protein</fullName>
    </submittedName>
</protein>
<reference evidence="1 4" key="2">
    <citation type="submission" date="2021-01" db="EMBL/GenBank/DDBJ databases">
        <title>Whole genome shotgun sequence of Cellulomonas oligotrophica NBRC 109435.</title>
        <authorList>
            <person name="Komaki H."/>
            <person name="Tamura T."/>
        </authorList>
    </citation>
    <scope>NUCLEOTIDE SEQUENCE [LARGE SCALE GENOMIC DNA]</scope>
    <source>
        <strain evidence="1 4">NBRC 109435</strain>
    </source>
</reference>
<organism evidence="2 3">
    <name type="scientific">Cellulomonas oligotrophica</name>
    <dbReference type="NCBI Taxonomy" id="931536"/>
    <lineage>
        <taxon>Bacteria</taxon>
        <taxon>Bacillati</taxon>
        <taxon>Actinomycetota</taxon>
        <taxon>Actinomycetes</taxon>
        <taxon>Micrococcales</taxon>
        <taxon>Cellulomonadaceae</taxon>
        <taxon>Cellulomonas</taxon>
    </lineage>
</organism>
<evidence type="ECO:0000313" key="1">
    <source>
        <dbReference type="EMBL" id="GIG34464.1"/>
    </source>
</evidence>
<proteinExistence type="predicted"/>
<sequence length="182" mass="21084">MVSNIRYADYWTEGRAYSATSWIDAEEARRRYEVGDEAFTAVIWPDSGEEAGRPLAAVSIGQSRRVGVIFLDEHGTRKRSVDYDWRDGRLWRWITTDFEYPDDSRRYRVDRATRVIKAKFEPNGNARVEIRDRIASPNEKDVVTAEEVPVQGFWLDRPPFGEWSDLLNPDYGVSEPRPANPL</sequence>
<comment type="caution">
    <text evidence="2">The sequence shown here is derived from an EMBL/GenBank/DDBJ whole genome shotgun (WGS) entry which is preliminary data.</text>
</comment>
<keyword evidence="4" id="KW-1185">Reference proteome</keyword>
<dbReference type="RefSeq" id="WP_140460262.1">
    <property type="nucleotide sequence ID" value="NZ_BAABFI010000006.1"/>
</dbReference>
<accession>A0A7Y9FII9</accession>
<name>A0A7Y9FII9_9CELL</name>
<evidence type="ECO:0000313" key="2">
    <source>
        <dbReference type="EMBL" id="NYD87968.1"/>
    </source>
</evidence>
<reference evidence="2 3" key="1">
    <citation type="submission" date="2020-07" db="EMBL/GenBank/DDBJ databases">
        <title>Sequencing the genomes of 1000 actinobacteria strains.</title>
        <authorList>
            <person name="Klenk H.-P."/>
        </authorList>
    </citation>
    <scope>NUCLEOTIDE SEQUENCE [LARGE SCALE GENOMIC DNA]</scope>
    <source>
        <strain evidence="2 3">DSM 24482</strain>
    </source>
</reference>
<evidence type="ECO:0000313" key="4">
    <source>
        <dbReference type="Proteomes" id="UP000618382"/>
    </source>
</evidence>